<dbReference type="EMBL" id="CM001403">
    <property type="protein sequence ID" value="EHQ28167.1"/>
    <property type="molecule type" value="Genomic_DNA"/>
</dbReference>
<evidence type="ECO:0000256" key="1">
    <source>
        <dbReference type="ARBA" id="ARBA00001954"/>
    </source>
</evidence>
<name>H1Y0B8_9SPHI</name>
<sequence length="257" mass="29446">MQDNILANKRSSFFMTDGRKITQELDELGFTIIDDVYTDAEVDQLLNTINATPVNGATFRKTKDLFAIRQFLKEVPDAEGLIFNHRLTGVIQQLFGSGFFVTKSIYFDKPAQSNWFVAYHQDLTISVDQKTEIDGYGPWTVKQNQFAVQPPVKVLENSFTIRIHLDDTDQNNGALKVVPGSNLKGIYRPETINWQTETETICNVKKGGIMIMRPLLLHTSNRSTNQQPRRVIHIEFSNSELPPTIKWSEKHQYTQHE</sequence>
<reference evidence="2" key="1">
    <citation type="submission" date="2011-09" db="EMBL/GenBank/DDBJ databases">
        <title>The permanent draft genome of Mucilaginibacter paludis DSM 18603.</title>
        <authorList>
            <consortium name="US DOE Joint Genome Institute (JGI-PGF)"/>
            <person name="Lucas S."/>
            <person name="Han J."/>
            <person name="Lapidus A."/>
            <person name="Bruce D."/>
            <person name="Goodwin L."/>
            <person name="Pitluck S."/>
            <person name="Peters L."/>
            <person name="Kyrpides N."/>
            <person name="Mavromatis K."/>
            <person name="Ivanova N."/>
            <person name="Mikhailova N."/>
            <person name="Held B."/>
            <person name="Detter J.C."/>
            <person name="Tapia R."/>
            <person name="Han C."/>
            <person name="Land M."/>
            <person name="Hauser L."/>
            <person name="Markowitz V."/>
            <person name="Cheng J.-F."/>
            <person name="Hugenholtz P."/>
            <person name="Woyke T."/>
            <person name="Wu D."/>
            <person name="Tindall B."/>
            <person name="Brambilla E."/>
            <person name="Klenk H.-P."/>
            <person name="Eisen J.A."/>
        </authorList>
    </citation>
    <scope>NUCLEOTIDE SEQUENCE [LARGE SCALE GENOMIC DNA]</scope>
    <source>
        <strain evidence="2">DSM 18603</strain>
    </source>
</reference>
<dbReference type="Pfam" id="PF05721">
    <property type="entry name" value="PhyH"/>
    <property type="match status" value="1"/>
</dbReference>
<keyword evidence="2" id="KW-0223">Dioxygenase</keyword>
<dbReference type="Gene3D" id="2.60.120.620">
    <property type="entry name" value="q2cbj1_9rhob like domain"/>
    <property type="match status" value="1"/>
</dbReference>
<dbReference type="RefSeq" id="WP_008508916.1">
    <property type="nucleotide sequence ID" value="NZ_CM001403.1"/>
</dbReference>
<dbReference type="eggNOG" id="COG5285">
    <property type="taxonomic scope" value="Bacteria"/>
</dbReference>
<dbReference type="Proteomes" id="UP000002774">
    <property type="component" value="Chromosome"/>
</dbReference>
<dbReference type="STRING" id="714943.Mucpa_4076"/>
<dbReference type="InterPro" id="IPR008775">
    <property type="entry name" value="Phytyl_CoA_dOase-like"/>
</dbReference>
<evidence type="ECO:0000313" key="3">
    <source>
        <dbReference type="Proteomes" id="UP000002774"/>
    </source>
</evidence>
<dbReference type="HOGENOM" id="CLU_085070_0_0_10"/>
<dbReference type="PANTHER" id="PTHR20883:SF48">
    <property type="entry name" value="ECTOINE DIOXYGENASE"/>
    <property type="match status" value="1"/>
</dbReference>
<keyword evidence="3" id="KW-1185">Reference proteome</keyword>
<comment type="cofactor">
    <cofactor evidence="1">
        <name>Fe(2+)</name>
        <dbReference type="ChEBI" id="CHEBI:29033"/>
    </cofactor>
</comment>
<organism evidence="2 3">
    <name type="scientific">Mucilaginibacter paludis DSM 18603</name>
    <dbReference type="NCBI Taxonomy" id="714943"/>
    <lineage>
        <taxon>Bacteria</taxon>
        <taxon>Pseudomonadati</taxon>
        <taxon>Bacteroidota</taxon>
        <taxon>Sphingobacteriia</taxon>
        <taxon>Sphingobacteriales</taxon>
        <taxon>Sphingobacteriaceae</taxon>
        <taxon>Mucilaginibacter</taxon>
    </lineage>
</organism>
<protein>
    <submittedName>
        <fullName evidence="2">Phytanoyl-CoA dioxygenase</fullName>
    </submittedName>
</protein>
<dbReference type="GO" id="GO:0005506">
    <property type="term" value="F:iron ion binding"/>
    <property type="evidence" value="ECO:0007669"/>
    <property type="project" value="UniProtKB-ARBA"/>
</dbReference>
<dbReference type="PANTHER" id="PTHR20883">
    <property type="entry name" value="PHYTANOYL-COA DIOXYGENASE DOMAIN CONTAINING 1"/>
    <property type="match status" value="1"/>
</dbReference>
<dbReference type="AlphaFoldDB" id="H1Y0B8"/>
<evidence type="ECO:0000313" key="2">
    <source>
        <dbReference type="EMBL" id="EHQ28167.1"/>
    </source>
</evidence>
<dbReference type="SUPFAM" id="SSF51197">
    <property type="entry name" value="Clavaminate synthase-like"/>
    <property type="match status" value="1"/>
</dbReference>
<keyword evidence="2" id="KW-0560">Oxidoreductase</keyword>
<accession>H1Y0B8</accession>
<gene>
    <name evidence="2" type="ORF">Mucpa_4076</name>
</gene>
<dbReference type="GO" id="GO:0016706">
    <property type="term" value="F:2-oxoglutarate-dependent dioxygenase activity"/>
    <property type="evidence" value="ECO:0007669"/>
    <property type="project" value="UniProtKB-ARBA"/>
</dbReference>
<proteinExistence type="predicted"/>